<dbReference type="AlphaFoldDB" id="A0A813MBP7"/>
<dbReference type="EMBL" id="CAJNOE010000008">
    <property type="protein sequence ID" value="CAF0720562.1"/>
    <property type="molecule type" value="Genomic_DNA"/>
</dbReference>
<evidence type="ECO:0000256" key="1">
    <source>
        <dbReference type="SAM" id="Coils"/>
    </source>
</evidence>
<organism evidence="2 3">
    <name type="scientific">Adineta steineri</name>
    <dbReference type="NCBI Taxonomy" id="433720"/>
    <lineage>
        <taxon>Eukaryota</taxon>
        <taxon>Metazoa</taxon>
        <taxon>Spiralia</taxon>
        <taxon>Gnathifera</taxon>
        <taxon>Rotifera</taxon>
        <taxon>Eurotatoria</taxon>
        <taxon>Bdelloidea</taxon>
        <taxon>Adinetida</taxon>
        <taxon>Adinetidae</taxon>
        <taxon>Adineta</taxon>
    </lineage>
</organism>
<name>A0A813MBP7_9BILA</name>
<evidence type="ECO:0000313" key="2">
    <source>
        <dbReference type="EMBL" id="CAF0720562.1"/>
    </source>
</evidence>
<proteinExistence type="predicted"/>
<feature type="coiled-coil region" evidence="1">
    <location>
        <begin position="19"/>
        <end position="53"/>
    </location>
</feature>
<accession>A0A813MBP7</accession>
<keyword evidence="1" id="KW-0175">Coiled coil</keyword>
<gene>
    <name evidence="2" type="ORF">IZO911_LOCUS1872</name>
</gene>
<sequence length="98" mass="11658">MNANRSEMDLEGTKLRSQLTAFQSELETIRLKVQKLTDENESLRHELRRSAEEKLSGVHPNTISNFNNDSKFEIQKRQIELLYLWMCLYSCLAFRHKR</sequence>
<evidence type="ECO:0000313" key="3">
    <source>
        <dbReference type="Proteomes" id="UP000663860"/>
    </source>
</evidence>
<protein>
    <submittedName>
        <fullName evidence="2">Uncharacterized protein</fullName>
    </submittedName>
</protein>
<comment type="caution">
    <text evidence="2">The sequence shown here is derived from an EMBL/GenBank/DDBJ whole genome shotgun (WGS) entry which is preliminary data.</text>
</comment>
<dbReference type="Proteomes" id="UP000663860">
    <property type="component" value="Unassembled WGS sequence"/>
</dbReference>
<reference evidence="2" key="1">
    <citation type="submission" date="2021-02" db="EMBL/GenBank/DDBJ databases">
        <authorList>
            <person name="Nowell W R."/>
        </authorList>
    </citation>
    <scope>NUCLEOTIDE SEQUENCE</scope>
</reference>